<proteinExistence type="predicted"/>
<dbReference type="AlphaFoldDB" id="A0AAV9HUZ4"/>
<keyword evidence="5" id="KW-1185">Reference proteome</keyword>
<dbReference type="InterPro" id="IPR001138">
    <property type="entry name" value="Zn2Cys6_DnaBD"/>
</dbReference>
<feature type="domain" description="Zn(2)-C6 fungal-type" evidence="3">
    <location>
        <begin position="34"/>
        <end position="67"/>
    </location>
</feature>
<feature type="region of interest" description="Disordered" evidence="2">
    <location>
        <begin position="76"/>
        <end position="121"/>
    </location>
</feature>
<dbReference type="GO" id="GO:0008270">
    <property type="term" value="F:zinc ion binding"/>
    <property type="evidence" value="ECO:0007669"/>
    <property type="project" value="InterPro"/>
</dbReference>
<dbReference type="GO" id="GO:0000981">
    <property type="term" value="F:DNA-binding transcription factor activity, RNA polymerase II-specific"/>
    <property type="evidence" value="ECO:0007669"/>
    <property type="project" value="InterPro"/>
</dbReference>
<dbReference type="EMBL" id="MU864957">
    <property type="protein sequence ID" value="KAK4463636.1"/>
    <property type="molecule type" value="Genomic_DNA"/>
</dbReference>
<feature type="region of interest" description="Disordered" evidence="2">
    <location>
        <begin position="1"/>
        <end position="27"/>
    </location>
</feature>
<accession>A0AAV9HUZ4</accession>
<dbReference type="CDD" id="cd00067">
    <property type="entry name" value="GAL4"/>
    <property type="match status" value="1"/>
</dbReference>
<reference evidence="4" key="2">
    <citation type="submission" date="2023-06" db="EMBL/GenBank/DDBJ databases">
        <authorList>
            <consortium name="Lawrence Berkeley National Laboratory"/>
            <person name="Mondo S.J."/>
            <person name="Hensen N."/>
            <person name="Bonometti L."/>
            <person name="Westerberg I."/>
            <person name="Brannstrom I.O."/>
            <person name="Guillou S."/>
            <person name="Cros-Aarteil S."/>
            <person name="Calhoun S."/>
            <person name="Haridas S."/>
            <person name="Kuo A."/>
            <person name="Pangilinan J."/>
            <person name="Riley R."/>
            <person name="Labutti K."/>
            <person name="Andreopoulos B."/>
            <person name="Lipzen A."/>
            <person name="Chen C."/>
            <person name="Yanf M."/>
            <person name="Daum C."/>
            <person name="Ng V."/>
            <person name="Clum A."/>
            <person name="Steindorff A."/>
            <person name="Ohm R."/>
            <person name="Martin F."/>
            <person name="Silar P."/>
            <person name="Natvig D."/>
            <person name="Lalanne C."/>
            <person name="Gautier V."/>
            <person name="Ament-Velasquez S.L."/>
            <person name="Kruys A."/>
            <person name="Hutchinson M.I."/>
            <person name="Powell A.J."/>
            <person name="Barry K."/>
            <person name="Miller A.N."/>
            <person name="Grigoriev I.V."/>
            <person name="Debuchy R."/>
            <person name="Gladieux P."/>
            <person name="Thoren M.H."/>
            <person name="Johannesson H."/>
        </authorList>
    </citation>
    <scope>NUCLEOTIDE SEQUENCE</scope>
    <source>
        <strain evidence="4">PSN324</strain>
    </source>
</reference>
<protein>
    <recommendedName>
        <fullName evidence="3">Zn(2)-C6 fungal-type domain-containing protein</fullName>
    </recommendedName>
</protein>
<organism evidence="4 5">
    <name type="scientific">Cladorrhinum samala</name>
    <dbReference type="NCBI Taxonomy" id="585594"/>
    <lineage>
        <taxon>Eukaryota</taxon>
        <taxon>Fungi</taxon>
        <taxon>Dikarya</taxon>
        <taxon>Ascomycota</taxon>
        <taxon>Pezizomycotina</taxon>
        <taxon>Sordariomycetes</taxon>
        <taxon>Sordariomycetidae</taxon>
        <taxon>Sordariales</taxon>
        <taxon>Podosporaceae</taxon>
        <taxon>Cladorrhinum</taxon>
    </lineage>
</organism>
<reference evidence="4" key="1">
    <citation type="journal article" date="2023" name="Mol. Phylogenet. Evol.">
        <title>Genome-scale phylogeny and comparative genomics of the fungal order Sordariales.</title>
        <authorList>
            <person name="Hensen N."/>
            <person name="Bonometti L."/>
            <person name="Westerberg I."/>
            <person name="Brannstrom I.O."/>
            <person name="Guillou S."/>
            <person name="Cros-Aarteil S."/>
            <person name="Calhoun S."/>
            <person name="Haridas S."/>
            <person name="Kuo A."/>
            <person name="Mondo S."/>
            <person name="Pangilinan J."/>
            <person name="Riley R."/>
            <person name="LaButti K."/>
            <person name="Andreopoulos B."/>
            <person name="Lipzen A."/>
            <person name="Chen C."/>
            <person name="Yan M."/>
            <person name="Daum C."/>
            <person name="Ng V."/>
            <person name="Clum A."/>
            <person name="Steindorff A."/>
            <person name="Ohm R.A."/>
            <person name="Martin F."/>
            <person name="Silar P."/>
            <person name="Natvig D.O."/>
            <person name="Lalanne C."/>
            <person name="Gautier V."/>
            <person name="Ament-Velasquez S.L."/>
            <person name="Kruys A."/>
            <person name="Hutchinson M.I."/>
            <person name="Powell A.J."/>
            <person name="Barry K."/>
            <person name="Miller A.N."/>
            <person name="Grigoriev I.V."/>
            <person name="Debuchy R."/>
            <person name="Gladieux P."/>
            <person name="Hiltunen Thoren M."/>
            <person name="Johannesson H."/>
        </authorList>
    </citation>
    <scope>NUCLEOTIDE SEQUENCE</scope>
    <source>
        <strain evidence="4">PSN324</strain>
    </source>
</reference>
<evidence type="ECO:0000313" key="5">
    <source>
        <dbReference type="Proteomes" id="UP001321749"/>
    </source>
</evidence>
<dbReference type="Gene3D" id="4.10.240.10">
    <property type="entry name" value="Zn(2)-C6 fungal-type DNA-binding domain"/>
    <property type="match status" value="1"/>
</dbReference>
<dbReference type="PROSITE" id="PS50048">
    <property type="entry name" value="ZN2_CY6_FUNGAL_2"/>
    <property type="match status" value="1"/>
</dbReference>
<dbReference type="SUPFAM" id="SSF57701">
    <property type="entry name" value="Zn2/Cys6 DNA-binding domain"/>
    <property type="match status" value="1"/>
</dbReference>
<dbReference type="InterPro" id="IPR036864">
    <property type="entry name" value="Zn2-C6_fun-type_DNA-bd_sf"/>
</dbReference>
<gene>
    <name evidence="4" type="ORF">QBC42DRAFT_323722</name>
</gene>
<name>A0AAV9HUZ4_9PEZI</name>
<evidence type="ECO:0000259" key="3">
    <source>
        <dbReference type="PROSITE" id="PS50048"/>
    </source>
</evidence>
<keyword evidence="1" id="KW-0539">Nucleus</keyword>
<sequence length="434" mass="47434">MSASRRIMSPSGSDVFQDERGGNFSMHPAQQRLSCEGCRKHKAKCQRINADDPKCGRCLMHKIDCNVGRQRRIGRPRRRGVTEATLQSGQRGADDASRPGQHVLSPNPHAPPSLPASTSPSSSAYDIPALLDVGFSSFTDVAVFPEPLGASAPIPSMAVLLSTPDTPLSRPSIGRPPSLSRAPAATLWPQPSVETISVSVATLSQINIDLHNRMQATEAHKHVLDLDLIIYRRGPLFINNLTLAEFTLKVSREYLSVLTNLHSAVSHQKSFASSALRHNGLSLSPRAPDQPLTAPVTLAITSIFAQLLDLYELNLKCLLTRLERFNVEPIASTPLPGLAFEAHNADIRCMQGMLFVEAIHNLLQRMEVSLGISMGPEHGDGLLSPRQLYTLWNEISDEFGSSITRPDSIKSSMQEAIWRIRQLLANRGLYGLAA</sequence>
<comment type="caution">
    <text evidence="4">The sequence shown here is derived from an EMBL/GenBank/DDBJ whole genome shotgun (WGS) entry which is preliminary data.</text>
</comment>
<evidence type="ECO:0000313" key="4">
    <source>
        <dbReference type="EMBL" id="KAK4463636.1"/>
    </source>
</evidence>
<evidence type="ECO:0000256" key="1">
    <source>
        <dbReference type="ARBA" id="ARBA00023242"/>
    </source>
</evidence>
<dbReference type="Proteomes" id="UP001321749">
    <property type="component" value="Unassembled WGS sequence"/>
</dbReference>
<dbReference type="PROSITE" id="PS00463">
    <property type="entry name" value="ZN2_CY6_FUNGAL_1"/>
    <property type="match status" value="1"/>
</dbReference>
<evidence type="ECO:0000256" key="2">
    <source>
        <dbReference type="SAM" id="MobiDB-lite"/>
    </source>
</evidence>